<feature type="region of interest" description="Disordered" evidence="1">
    <location>
        <begin position="1"/>
        <end position="86"/>
    </location>
</feature>
<evidence type="ECO:0000313" key="5">
    <source>
        <dbReference type="Proteomes" id="UP000279275"/>
    </source>
</evidence>
<feature type="transmembrane region" description="Helical" evidence="2">
    <location>
        <begin position="119"/>
        <end position="143"/>
    </location>
</feature>
<feature type="transmembrane region" description="Helical" evidence="2">
    <location>
        <begin position="155"/>
        <end position="182"/>
    </location>
</feature>
<gene>
    <name evidence="4" type="ORF">EBN03_07745</name>
</gene>
<keyword evidence="2" id="KW-1133">Transmembrane helix</keyword>
<feature type="compositionally biased region" description="Pro residues" evidence="1">
    <location>
        <begin position="40"/>
        <end position="59"/>
    </location>
</feature>
<evidence type="ECO:0000256" key="1">
    <source>
        <dbReference type="SAM" id="MobiDB-lite"/>
    </source>
</evidence>
<dbReference type="RefSeq" id="WP_122187207.1">
    <property type="nucleotide sequence ID" value="NZ_RFFH01000002.1"/>
</dbReference>
<organism evidence="4 5">
    <name type="scientific">Nocardia stercoris</name>
    <dbReference type="NCBI Taxonomy" id="2483361"/>
    <lineage>
        <taxon>Bacteria</taxon>
        <taxon>Bacillati</taxon>
        <taxon>Actinomycetota</taxon>
        <taxon>Actinomycetes</taxon>
        <taxon>Mycobacteriales</taxon>
        <taxon>Nocardiaceae</taxon>
        <taxon>Nocardia</taxon>
    </lineage>
</organism>
<feature type="domain" description="DUF4190" evidence="3">
    <location>
        <begin position="119"/>
        <end position="173"/>
    </location>
</feature>
<name>A0A3M2L9L8_9NOCA</name>
<dbReference type="Proteomes" id="UP000279275">
    <property type="component" value="Unassembled WGS sequence"/>
</dbReference>
<accession>A0A3M2L9L8</accession>
<dbReference type="EMBL" id="RFFH01000002">
    <property type="protein sequence ID" value="RMI34282.1"/>
    <property type="molecule type" value="Genomic_DNA"/>
</dbReference>
<evidence type="ECO:0000313" key="4">
    <source>
        <dbReference type="EMBL" id="RMI34282.1"/>
    </source>
</evidence>
<sequence length="191" mass="20152">MTNPGASDEWWKQYGSDGTPNDAPAEPTQYSSAPQFQAQPAPPPSVPVTPPPQPLPPQSPYGSTPQYPVQDMTPPPQPVAPAQPAYPQQAYPQPGYAYPNPAAYQPYGYAGQQPKTNGLAIAALILSLACCPPLGIILGLVALSQIKDRGDNGRGLALAAVWVGIAWSVVMVLWFGINILVISNDTSSNGY</sequence>
<dbReference type="InterPro" id="IPR025241">
    <property type="entry name" value="DUF4190"/>
</dbReference>
<evidence type="ECO:0000259" key="3">
    <source>
        <dbReference type="Pfam" id="PF13828"/>
    </source>
</evidence>
<comment type="caution">
    <text evidence="4">The sequence shown here is derived from an EMBL/GenBank/DDBJ whole genome shotgun (WGS) entry which is preliminary data.</text>
</comment>
<dbReference type="Pfam" id="PF13828">
    <property type="entry name" value="DUF4190"/>
    <property type="match status" value="1"/>
</dbReference>
<protein>
    <submittedName>
        <fullName evidence="4">DUF4190 domain-containing protein</fullName>
    </submittedName>
</protein>
<proteinExistence type="predicted"/>
<keyword evidence="5" id="KW-1185">Reference proteome</keyword>
<reference evidence="4 5" key="1">
    <citation type="submission" date="2018-10" db="EMBL/GenBank/DDBJ databases">
        <title>Isolation from cow dung.</title>
        <authorList>
            <person name="Ling L."/>
        </authorList>
    </citation>
    <scope>NUCLEOTIDE SEQUENCE [LARGE SCALE GENOMIC DNA]</scope>
    <source>
        <strain evidence="4 5">NEAU-LL90</strain>
    </source>
</reference>
<dbReference type="OrthoDB" id="4462868at2"/>
<keyword evidence="2" id="KW-0812">Transmembrane</keyword>
<keyword evidence="2" id="KW-0472">Membrane</keyword>
<evidence type="ECO:0000256" key="2">
    <source>
        <dbReference type="SAM" id="Phobius"/>
    </source>
</evidence>
<dbReference type="AlphaFoldDB" id="A0A3M2L9L8"/>